<dbReference type="EMBL" id="CP039852">
    <property type="protein sequence ID" value="QCZ92159.1"/>
    <property type="molecule type" value="Genomic_DNA"/>
</dbReference>
<name>A0A5B7YC63_9ALTE</name>
<dbReference type="RefSeq" id="WP_139754922.1">
    <property type="nucleotide sequence ID" value="NZ_CP039852.1"/>
</dbReference>
<dbReference type="SUPFAM" id="SSF51161">
    <property type="entry name" value="Trimeric LpxA-like enzymes"/>
    <property type="match status" value="1"/>
</dbReference>
<evidence type="ECO:0000313" key="4">
    <source>
        <dbReference type="Proteomes" id="UP000304912"/>
    </source>
</evidence>
<gene>
    <name evidence="3" type="ORF">FBQ74_01120</name>
</gene>
<dbReference type="InterPro" id="IPR001451">
    <property type="entry name" value="Hexapep"/>
</dbReference>
<evidence type="ECO:0000256" key="2">
    <source>
        <dbReference type="ARBA" id="ARBA00022679"/>
    </source>
</evidence>
<protein>
    <recommendedName>
        <fullName evidence="5">Acetyltransferase</fullName>
    </recommendedName>
</protein>
<reference evidence="3 4" key="1">
    <citation type="submission" date="2019-04" db="EMBL/GenBank/DDBJ databases">
        <title>Salinimonas iocasae sp. nov., a halophilic bacterium isolated from the outer tube casing of tubeworms in Okinawa Trough.</title>
        <authorList>
            <person name="Zhang H."/>
            <person name="Wang H."/>
            <person name="Li C."/>
        </authorList>
    </citation>
    <scope>NUCLEOTIDE SEQUENCE [LARGE SCALE GENOMIC DNA]</scope>
    <source>
        <strain evidence="3 4">KX18D6</strain>
    </source>
</reference>
<dbReference type="OrthoDB" id="9815592at2"/>
<keyword evidence="2" id="KW-0808">Transferase</keyword>
<evidence type="ECO:0000256" key="1">
    <source>
        <dbReference type="ARBA" id="ARBA00007274"/>
    </source>
</evidence>
<dbReference type="Gene3D" id="2.160.10.10">
    <property type="entry name" value="Hexapeptide repeat proteins"/>
    <property type="match status" value="1"/>
</dbReference>
<dbReference type="PANTHER" id="PTHR23416">
    <property type="entry name" value="SIALIC ACID SYNTHASE-RELATED"/>
    <property type="match status" value="1"/>
</dbReference>
<dbReference type="GO" id="GO:0005829">
    <property type="term" value="C:cytosol"/>
    <property type="evidence" value="ECO:0007669"/>
    <property type="project" value="TreeGrafter"/>
</dbReference>
<dbReference type="PANTHER" id="PTHR23416:SF23">
    <property type="entry name" value="ACETYLTRANSFERASE C18B11.09C-RELATED"/>
    <property type="match status" value="1"/>
</dbReference>
<dbReference type="InterPro" id="IPR011004">
    <property type="entry name" value="Trimer_LpxA-like_sf"/>
</dbReference>
<accession>A0A5B7YC63</accession>
<dbReference type="InterPro" id="IPR051159">
    <property type="entry name" value="Hexapeptide_acetyltransf"/>
</dbReference>
<proteinExistence type="inferred from homology"/>
<dbReference type="Pfam" id="PF00132">
    <property type="entry name" value="Hexapep"/>
    <property type="match status" value="1"/>
</dbReference>
<comment type="similarity">
    <text evidence="1">Belongs to the transferase hexapeptide repeat family.</text>
</comment>
<organism evidence="3 4">
    <name type="scientific">Salinimonas iocasae</name>
    <dbReference type="NCBI Taxonomy" id="2572577"/>
    <lineage>
        <taxon>Bacteria</taxon>
        <taxon>Pseudomonadati</taxon>
        <taxon>Pseudomonadota</taxon>
        <taxon>Gammaproteobacteria</taxon>
        <taxon>Alteromonadales</taxon>
        <taxon>Alteromonadaceae</taxon>
        <taxon>Alteromonas/Salinimonas group</taxon>
        <taxon>Salinimonas</taxon>
    </lineage>
</organism>
<dbReference type="Proteomes" id="UP000304912">
    <property type="component" value="Chromosome"/>
</dbReference>
<sequence length="183" mass="19895">MHHNQSNVTAQPERRHGDIRYFQAISQNQPIVDRHHSLEQEIAQAGEHKRSTTFRHLFTDPATFFIEPAFFCEAPDTVTIDEGTFFNHNCALLGYQNICIGKGVFIGPNVIISSGPIADYTTSSAPVIIEDHAWIGANCLLLPGARIGAAAIIGANSAVAQQVPANSRFYNAPVFDPGLSSHA</sequence>
<dbReference type="AlphaFoldDB" id="A0A5B7YC63"/>
<evidence type="ECO:0008006" key="5">
    <source>
        <dbReference type="Google" id="ProtNLM"/>
    </source>
</evidence>
<evidence type="ECO:0000313" key="3">
    <source>
        <dbReference type="EMBL" id="QCZ92159.1"/>
    </source>
</evidence>
<dbReference type="GO" id="GO:0008374">
    <property type="term" value="F:O-acyltransferase activity"/>
    <property type="evidence" value="ECO:0007669"/>
    <property type="project" value="TreeGrafter"/>
</dbReference>
<keyword evidence="4" id="KW-1185">Reference proteome</keyword>
<dbReference type="KEGG" id="salk:FBQ74_01120"/>